<dbReference type="PANTHER" id="PTHR32308">
    <property type="entry name" value="LYASE BETA SUBUNIT, PUTATIVE (AFU_ORTHOLOGUE AFUA_4G13030)-RELATED"/>
    <property type="match status" value="1"/>
</dbReference>
<dbReference type="Proteomes" id="UP001518976">
    <property type="component" value="Unassembled WGS sequence"/>
</dbReference>
<comment type="caution">
    <text evidence="4">The sequence shown here is derived from an EMBL/GenBank/DDBJ whole genome shotgun (WGS) entry which is preliminary data.</text>
</comment>
<dbReference type="PANTHER" id="PTHR32308:SF10">
    <property type="entry name" value="CITRATE LYASE SUBUNIT BETA"/>
    <property type="match status" value="1"/>
</dbReference>
<dbReference type="InterPro" id="IPR015813">
    <property type="entry name" value="Pyrv/PenolPyrv_kinase-like_dom"/>
</dbReference>
<reference evidence="4 5" key="1">
    <citation type="submission" date="2021-02" db="EMBL/GenBank/DDBJ databases">
        <title>Streptomyces spirodelae sp. nov., isolated from duckweed.</title>
        <authorList>
            <person name="Saimee Y."/>
            <person name="Duangmal K."/>
        </authorList>
    </citation>
    <scope>NUCLEOTIDE SEQUENCE [LARGE SCALE GENOMIC DNA]</scope>
    <source>
        <strain evidence="4 5">DW4-2</strain>
    </source>
</reference>
<keyword evidence="2" id="KW-0479">Metal-binding</keyword>
<dbReference type="RefSeq" id="WP_209263071.1">
    <property type="nucleotide sequence ID" value="NZ_JAFFZN010000001.1"/>
</dbReference>
<keyword evidence="5" id="KW-1185">Reference proteome</keyword>
<dbReference type="SUPFAM" id="SSF51621">
    <property type="entry name" value="Phosphoenolpyruvate/pyruvate domain"/>
    <property type="match status" value="1"/>
</dbReference>
<name>A0ABS3WMC7_9ACTN</name>
<organism evidence="4 5">
    <name type="scientific">Streptomyces spirodelae</name>
    <dbReference type="NCBI Taxonomy" id="2812904"/>
    <lineage>
        <taxon>Bacteria</taxon>
        <taxon>Bacillati</taxon>
        <taxon>Actinomycetota</taxon>
        <taxon>Actinomycetes</taxon>
        <taxon>Kitasatosporales</taxon>
        <taxon>Streptomycetaceae</taxon>
        <taxon>Streptomyces</taxon>
    </lineage>
</organism>
<gene>
    <name evidence="4" type="ORF">JW592_02105</name>
</gene>
<dbReference type="Pfam" id="PF22484">
    <property type="entry name" value="DUF6986"/>
    <property type="match status" value="1"/>
</dbReference>
<dbReference type="InterPro" id="IPR054255">
    <property type="entry name" value="DUF6986"/>
</dbReference>
<evidence type="ECO:0000256" key="2">
    <source>
        <dbReference type="ARBA" id="ARBA00022723"/>
    </source>
</evidence>
<keyword evidence="3" id="KW-0460">Magnesium</keyword>
<evidence type="ECO:0000313" key="5">
    <source>
        <dbReference type="Proteomes" id="UP001518976"/>
    </source>
</evidence>
<comment type="cofactor">
    <cofactor evidence="1">
        <name>Mg(2+)</name>
        <dbReference type="ChEBI" id="CHEBI:18420"/>
    </cofactor>
</comment>
<dbReference type="Gene3D" id="3.20.20.60">
    <property type="entry name" value="Phosphoenolpyruvate-binding domains"/>
    <property type="match status" value="1"/>
</dbReference>
<evidence type="ECO:0000256" key="1">
    <source>
        <dbReference type="ARBA" id="ARBA00001946"/>
    </source>
</evidence>
<evidence type="ECO:0000313" key="4">
    <source>
        <dbReference type="EMBL" id="MBO8184278.1"/>
    </source>
</evidence>
<protein>
    <submittedName>
        <fullName evidence="4">Aldolase</fullName>
    </submittedName>
</protein>
<proteinExistence type="predicted"/>
<evidence type="ECO:0000256" key="3">
    <source>
        <dbReference type="ARBA" id="ARBA00022842"/>
    </source>
</evidence>
<accession>A0ABS3WMC7</accession>
<dbReference type="InterPro" id="IPR040442">
    <property type="entry name" value="Pyrv_kinase-like_dom_sf"/>
</dbReference>
<dbReference type="EMBL" id="JAFFZN010000001">
    <property type="protein sequence ID" value="MBO8184278.1"/>
    <property type="molecule type" value="Genomic_DNA"/>
</dbReference>
<sequence>MAQRVTDGTSLGSGVLEGVSRLLEPVDAELARRYPGDPGTRQPVHTVYVPADTVTPGTVREWGEAASALLESHAPDAASLARVLGMDEELAGPVHARIQDKLRREPVEDLRIDFEDGYGVRPDDEEDAAAVRAAKLIADVFADGAEGPVPAYAGIRMKCMEAAVRDRGIRTLDLFLTGLMEAGGLPDGLVLTLPKVTYPEQVTAMVRLCEEFEKARGLDAGRIGFEIQIETTQSILGADGRATVARLIDAAEGRATSLHYGTFDYSASCGVSAAYQAMDHPAADHAKAVMQVAAAGTGVRLSDGSTNVVPTGDRVRVHDAWRLHHSLVRRSLARAYYQGWDMHPGHLPTRYAAVYAFYREGMRRAGERLAAYVGDAQGDVMDEPATARALSGYLLRGLDCGALDSTEVAEVSGLDRAALDRLAGR</sequence>